<keyword evidence="5" id="KW-0067">ATP-binding</keyword>
<dbReference type="PANTHER" id="PTHR13710">
    <property type="entry name" value="DNA HELICASE RECQ FAMILY MEMBER"/>
    <property type="match status" value="1"/>
</dbReference>
<feature type="region of interest" description="Disordered" evidence="8">
    <location>
        <begin position="30"/>
        <end position="66"/>
    </location>
</feature>
<protein>
    <recommendedName>
        <fullName evidence="7">DNA 3'-5' helicase</fullName>
        <ecNumber evidence="7">5.6.2.4</ecNumber>
    </recommendedName>
</protein>
<accession>A0ABD3RVY8</accession>
<evidence type="ECO:0000256" key="8">
    <source>
        <dbReference type="SAM" id="MobiDB-lite"/>
    </source>
</evidence>
<evidence type="ECO:0000256" key="4">
    <source>
        <dbReference type="ARBA" id="ARBA00022806"/>
    </source>
</evidence>
<evidence type="ECO:0000256" key="1">
    <source>
        <dbReference type="ARBA" id="ARBA00005446"/>
    </source>
</evidence>
<keyword evidence="3" id="KW-0378">Hydrolase</keyword>
<dbReference type="SMART" id="SM00490">
    <property type="entry name" value="HELICc"/>
    <property type="match status" value="1"/>
</dbReference>
<dbReference type="Proteomes" id="UP001530377">
    <property type="component" value="Unassembled WGS sequence"/>
</dbReference>
<dbReference type="AlphaFoldDB" id="A0ABD3RVY8"/>
<sequence>MGDLSDYDGYDDGAFADFDLEAAVIRGKAATTATATAGDVAVDDDNDDDYDDRPSKRMRPPLSSQSKSNEFINVDIDVEASLPIQNEMRNALVEHFGHTTFRSGQLEVIQSVMAGRDTCVFWATGAGKSLCYQLPPLHLNQVAIVVSPLISLMEDQVAKLNGRGGGSDVATFLGSSQSDPSAEARALAGAYRVVYVTPEKLIGDDGTFLGRLANMHSNGGRGCKICLFAVDESHCVSEWGHDFRPAFLRIGPAIRDHPILRSIPLLALTATAVPKVREDILANLRMKPDETTIVKRSFDRTNLKVIVRGKPMNGITGAFEDIATDLAGAIIAKRGAGRSTIVYCSTKREVDNVSSMIKQLLTHHLVRLMQQQQHQQQQLTAGATLVQASELASSHVRAYHAGLSHIQRTEGHTGFLIGTVSIVVATVAFGMGIDKPDIRRVVHWGPPKTVEEYYQQMGRAGRDGLPAECTMFVESKDFAKYKDDFYLGGLTGRARSTTVRSMDALRDFAMSTSGCRRAALLHFFEEEPSFGKFCGTCDLCLNRNVHGDDNERDFQWEGARVILYAVSACPNQPITTIETLIKGGIVESYRYHAKNKADTSVVAARIASIKERMKGKKPIEYFKGLVPSLVDCGYLKQIIVKANHAYARNYLVYDLTPKGCKVLTDGPIVIPVPPSVREQEKLEKEMKQKTLAELKNKGVDLQNIPRAELESGDGEAIAAYKRWFSYINSLEARGRSDILDQLDDMKNRIESWRMDMAVRYRISPASVMEEHLLFTIAYATASIRAGGSRIDKEAIRAAGVRSNGIDELVSVLNEWAARAQGVLNQNVGNADCVHMLLKRGETFQPSNSWRFALFKPNKKTGKAAWEVSYNRFVGGEHPQTIAMTQAGGKPIQVATVVGHILDALTYGRAVDLHRLSASESPPSKREWEELVRCSVETGIDVTGDPASSSFTMKDFLIPVMGNAFALKDYKDRTPAESAKWTKWCGCLKWYLALRRVGYEPCFGSDLKEK</sequence>
<comment type="catalytic activity">
    <reaction evidence="6">
        <text>Couples ATP hydrolysis with the unwinding of duplex DNA by translocating in the 3'-5' direction.</text>
        <dbReference type="EC" id="5.6.2.4"/>
    </reaction>
</comment>
<evidence type="ECO:0000256" key="5">
    <source>
        <dbReference type="ARBA" id="ARBA00022840"/>
    </source>
</evidence>
<dbReference type="PROSITE" id="PS51194">
    <property type="entry name" value="HELICASE_CTER"/>
    <property type="match status" value="1"/>
</dbReference>
<proteinExistence type="inferred from homology"/>
<dbReference type="EC" id="5.6.2.4" evidence="7"/>
<evidence type="ECO:0000313" key="12">
    <source>
        <dbReference type="Proteomes" id="UP001530377"/>
    </source>
</evidence>
<dbReference type="Gene3D" id="1.10.10.10">
    <property type="entry name" value="Winged helix-like DNA-binding domain superfamily/Winged helix DNA-binding domain"/>
    <property type="match status" value="1"/>
</dbReference>
<dbReference type="InterPro" id="IPR011545">
    <property type="entry name" value="DEAD/DEAH_box_helicase_dom"/>
</dbReference>
<evidence type="ECO:0000256" key="7">
    <source>
        <dbReference type="ARBA" id="ARBA00034808"/>
    </source>
</evidence>
<dbReference type="NCBIfam" id="TIGR00614">
    <property type="entry name" value="recQ_fam"/>
    <property type="match status" value="1"/>
</dbReference>
<dbReference type="SUPFAM" id="SSF52540">
    <property type="entry name" value="P-loop containing nucleoside triphosphate hydrolases"/>
    <property type="match status" value="1"/>
</dbReference>
<evidence type="ECO:0000259" key="9">
    <source>
        <dbReference type="PROSITE" id="PS51192"/>
    </source>
</evidence>
<dbReference type="SMART" id="SM00487">
    <property type="entry name" value="DEXDc"/>
    <property type="match status" value="1"/>
</dbReference>
<dbReference type="GO" id="GO:0043138">
    <property type="term" value="F:3'-5' DNA helicase activity"/>
    <property type="evidence" value="ECO:0007669"/>
    <property type="project" value="UniProtKB-EC"/>
</dbReference>
<keyword evidence="4" id="KW-0347">Helicase</keyword>
<dbReference type="GO" id="GO:0016787">
    <property type="term" value="F:hydrolase activity"/>
    <property type="evidence" value="ECO:0007669"/>
    <property type="project" value="UniProtKB-KW"/>
</dbReference>
<dbReference type="PROSITE" id="PS51192">
    <property type="entry name" value="HELICASE_ATP_BIND_1"/>
    <property type="match status" value="1"/>
</dbReference>
<evidence type="ECO:0000256" key="6">
    <source>
        <dbReference type="ARBA" id="ARBA00034617"/>
    </source>
</evidence>
<dbReference type="Pfam" id="PF00271">
    <property type="entry name" value="Helicase_C"/>
    <property type="match status" value="1"/>
</dbReference>
<dbReference type="CDD" id="cd17920">
    <property type="entry name" value="DEXHc_RecQ"/>
    <property type="match status" value="1"/>
</dbReference>
<dbReference type="InterPro" id="IPR032284">
    <property type="entry name" value="RecQ_Zn-bd"/>
</dbReference>
<dbReference type="PANTHER" id="PTHR13710:SF120">
    <property type="entry name" value="BIFUNCTIONAL 3'-5' EXONUCLEASE_ATP-DEPENDENT HELICASE WRN"/>
    <property type="match status" value="1"/>
</dbReference>
<evidence type="ECO:0000313" key="11">
    <source>
        <dbReference type="EMBL" id="KAL3816366.1"/>
    </source>
</evidence>
<dbReference type="Pfam" id="PF16124">
    <property type="entry name" value="RecQ_Zn_bind"/>
    <property type="match status" value="1"/>
</dbReference>
<feature type="domain" description="Helicase ATP-binding" evidence="9">
    <location>
        <begin position="109"/>
        <end position="290"/>
    </location>
</feature>
<dbReference type="InterPro" id="IPR036388">
    <property type="entry name" value="WH-like_DNA-bd_sf"/>
</dbReference>
<dbReference type="EMBL" id="JALLPB020000152">
    <property type="protein sequence ID" value="KAL3816366.1"/>
    <property type="molecule type" value="Genomic_DNA"/>
</dbReference>
<name>A0ABD3RVY8_9STRA</name>
<dbReference type="InterPro" id="IPR027417">
    <property type="entry name" value="P-loop_NTPase"/>
</dbReference>
<dbReference type="InterPro" id="IPR004589">
    <property type="entry name" value="DNA_helicase_ATP-dep_RecQ"/>
</dbReference>
<dbReference type="InterPro" id="IPR001650">
    <property type="entry name" value="Helicase_C-like"/>
</dbReference>
<feature type="domain" description="Helicase C-terminal" evidence="10">
    <location>
        <begin position="314"/>
        <end position="506"/>
    </location>
</feature>
<dbReference type="Pfam" id="PF00270">
    <property type="entry name" value="DEAD"/>
    <property type="match status" value="1"/>
</dbReference>
<comment type="similarity">
    <text evidence="1">Belongs to the helicase family. RecQ subfamily.</text>
</comment>
<feature type="compositionally biased region" description="Acidic residues" evidence="8">
    <location>
        <begin position="41"/>
        <end position="51"/>
    </location>
</feature>
<dbReference type="InterPro" id="IPR014001">
    <property type="entry name" value="Helicase_ATP-bd"/>
</dbReference>
<keyword evidence="12" id="KW-1185">Reference proteome</keyword>
<comment type="caution">
    <text evidence="11">The sequence shown here is derived from an EMBL/GenBank/DDBJ whole genome shotgun (WGS) entry which is preliminary data.</text>
</comment>
<evidence type="ECO:0000256" key="2">
    <source>
        <dbReference type="ARBA" id="ARBA00022741"/>
    </source>
</evidence>
<keyword evidence="2" id="KW-0547">Nucleotide-binding</keyword>
<evidence type="ECO:0000259" key="10">
    <source>
        <dbReference type="PROSITE" id="PS51194"/>
    </source>
</evidence>
<gene>
    <name evidence="11" type="ORF">ACHAXA_000444</name>
</gene>
<dbReference type="Gene3D" id="3.40.50.300">
    <property type="entry name" value="P-loop containing nucleotide triphosphate hydrolases"/>
    <property type="match status" value="2"/>
</dbReference>
<dbReference type="GO" id="GO:0005524">
    <property type="term" value="F:ATP binding"/>
    <property type="evidence" value="ECO:0007669"/>
    <property type="project" value="UniProtKB-KW"/>
</dbReference>
<feature type="compositionally biased region" description="Low complexity" evidence="8">
    <location>
        <begin position="30"/>
        <end position="40"/>
    </location>
</feature>
<evidence type="ECO:0000256" key="3">
    <source>
        <dbReference type="ARBA" id="ARBA00022801"/>
    </source>
</evidence>
<reference evidence="11 12" key="1">
    <citation type="submission" date="2024-10" db="EMBL/GenBank/DDBJ databases">
        <title>Updated reference genomes for cyclostephanoid diatoms.</title>
        <authorList>
            <person name="Roberts W.R."/>
            <person name="Alverson A.J."/>
        </authorList>
    </citation>
    <scope>NUCLEOTIDE SEQUENCE [LARGE SCALE GENOMIC DNA]</scope>
    <source>
        <strain evidence="11 12">AJA228-03</strain>
    </source>
</reference>
<organism evidence="11 12">
    <name type="scientific">Cyclostephanos tholiformis</name>
    <dbReference type="NCBI Taxonomy" id="382380"/>
    <lineage>
        <taxon>Eukaryota</taxon>
        <taxon>Sar</taxon>
        <taxon>Stramenopiles</taxon>
        <taxon>Ochrophyta</taxon>
        <taxon>Bacillariophyta</taxon>
        <taxon>Coscinodiscophyceae</taxon>
        <taxon>Thalassiosirophycidae</taxon>
        <taxon>Stephanodiscales</taxon>
        <taxon>Stephanodiscaceae</taxon>
        <taxon>Cyclostephanos</taxon>
    </lineage>
</organism>